<protein>
    <submittedName>
        <fullName evidence="2">DUF861 domain-containing protein</fullName>
    </submittedName>
</protein>
<dbReference type="CDD" id="cd02227">
    <property type="entry name" value="cupin_TM1112-like"/>
    <property type="match status" value="1"/>
</dbReference>
<feature type="domain" description="(S)-ureidoglycine aminohydrolase cupin" evidence="1">
    <location>
        <begin position="44"/>
        <end position="114"/>
    </location>
</feature>
<dbReference type="Proteomes" id="UP000633219">
    <property type="component" value="Unassembled WGS sequence"/>
</dbReference>
<keyword evidence="3" id="KW-1185">Reference proteome</keyword>
<evidence type="ECO:0000259" key="1">
    <source>
        <dbReference type="Pfam" id="PF05899"/>
    </source>
</evidence>
<evidence type="ECO:0000313" key="2">
    <source>
        <dbReference type="EMBL" id="MBL0372284.1"/>
    </source>
</evidence>
<dbReference type="RefSeq" id="WP_201656665.1">
    <property type="nucleotide sequence ID" value="NZ_JAEQNC010000004.1"/>
</dbReference>
<dbReference type="InterPro" id="IPR008579">
    <property type="entry name" value="UGlyAH_Cupin_dom"/>
</dbReference>
<gene>
    <name evidence="2" type="ORF">JJB09_09610</name>
</gene>
<dbReference type="Pfam" id="PF05899">
    <property type="entry name" value="Cupin_3"/>
    <property type="match status" value="1"/>
</dbReference>
<accession>A0A936YKW3</accession>
<sequence length="120" mass="13322">MTDPANVIGFDAAKIAPRTTETSDPTVVDTPYRAQSWRHFEARDRGAIAGIWEAEPHLERCHCDYDELCHILEGSVRLTDKAGISRVFGPGDTFVVSAGFEGTWENLTPVRKVFFILAKA</sequence>
<dbReference type="EMBL" id="JAEQNC010000004">
    <property type="protein sequence ID" value="MBL0372284.1"/>
    <property type="molecule type" value="Genomic_DNA"/>
</dbReference>
<dbReference type="PANTHER" id="PTHR40943">
    <property type="entry name" value="CYTOPLASMIC PROTEIN-RELATED"/>
    <property type="match status" value="1"/>
</dbReference>
<dbReference type="SUPFAM" id="SSF51182">
    <property type="entry name" value="RmlC-like cupins"/>
    <property type="match status" value="1"/>
</dbReference>
<dbReference type="Gene3D" id="2.60.120.10">
    <property type="entry name" value="Jelly Rolls"/>
    <property type="match status" value="1"/>
</dbReference>
<dbReference type="InterPro" id="IPR011051">
    <property type="entry name" value="RmlC_Cupin_sf"/>
</dbReference>
<organism evidence="2 3">
    <name type="scientific">Rhizobium setariae</name>
    <dbReference type="NCBI Taxonomy" id="2801340"/>
    <lineage>
        <taxon>Bacteria</taxon>
        <taxon>Pseudomonadati</taxon>
        <taxon>Pseudomonadota</taxon>
        <taxon>Alphaproteobacteria</taxon>
        <taxon>Hyphomicrobiales</taxon>
        <taxon>Rhizobiaceae</taxon>
        <taxon>Rhizobium/Agrobacterium group</taxon>
        <taxon>Rhizobium</taxon>
    </lineage>
</organism>
<dbReference type="PANTHER" id="PTHR40943:SF1">
    <property type="entry name" value="CYTOPLASMIC PROTEIN"/>
    <property type="match status" value="1"/>
</dbReference>
<reference evidence="2" key="1">
    <citation type="submission" date="2021-01" db="EMBL/GenBank/DDBJ databases">
        <title>Rhizobium sp. strain KVB221 16S ribosomal RNA gene Genome sequencing and assembly.</title>
        <authorList>
            <person name="Kang M."/>
        </authorList>
    </citation>
    <scope>NUCLEOTIDE SEQUENCE</scope>
    <source>
        <strain evidence="2">KVB221</strain>
    </source>
</reference>
<dbReference type="AlphaFoldDB" id="A0A936YKW3"/>
<proteinExistence type="predicted"/>
<comment type="caution">
    <text evidence="2">The sequence shown here is derived from an EMBL/GenBank/DDBJ whole genome shotgun (WGS) entry which is preliminary data.</text>
</comment>
<name>A0A936YKW3_9HYPH</name>
<evidence type="ECO:0000313" key="3">
    <source>
        <dbReference type="Proteomes" id="UP000633219"/>
    </source>
</evidence>
<dbReference type="InterPro" id="IPR014710">
    <property type="entry name" value="RmlC-like_jellyroll"/>
</dbReference>